<dbReference type="NCBIfam" id="TIGR01987">
    <property type="entry name" value="HI0074"/>
    <property type="match status" value="1"/>
</dbReference>
<sequence length="131" mass="15770">MNLDVRWKQRFSNFKKATLQLTEFIEKGELNKFEVQGLIQCFEYTFELAWKTMKDYLQQEGFDVKSPRRTIQTAFQVELITDGHTWIDALEKRDLLAHTYDEARAKEAEELIRNKYYRVICELCSKLEEYL</sequence>
<dbReference type="Gene3D" id="1.20.120.330">
    <property type="entry name" value="Nucleotidyltransferases domain 2"/>
    <property type="match status" value="1"/>
</dbReference>
<dbReference type="EMBL" id="AZTB01000004">
    <property type="protein sequence ID" value="KGG81253.1"/>
    <property type="molecule type" value="Genomic_DNA"/>
</dbReference>
<keyword evidence="1" id="KW-0808">Transferase</keyword>
<dbReference type="SUPFAM" id="SSF81593">
    <property type="entry name" value="Nucleotidyltransferase substrate binding subunit/domain"/>
    <property type="match status" value="1"/>
</dbReference>
<dbReference type="Pfam" id="PF08780">
    <property type="entry name" value="NTase_sub_bind"/>
    <property type="match status" value="1"/>
</dbReference>
<dbReference type="InterPro" id="IPR010235">
    <property type="entry name" value="HepT"/>
</dbReference>
<reference evidence="1 2" key="1">
    <citation type="submission" date="2013-12" db="EMBL/GenBank/DDBJ databases">
        <title>Draft genome sequence of Caloranaerobacter sp. H53214.</title>
        <authorList>
            <person name="Jiang L.J."/>
            <person name="Shao Z.Z."/>
            <person name="Long M.N."/>
        </authorList>
    </citation>
    <scope>NUCLEOTIDE SEQUENCE [LARGE SCALE GENOMIC DNA]</scope>
    <source>
        <strain evidence="1 2">H53214</strain>
    </source>
</reference>
<evidence type="ECO:0000313" key="1">
    <source>
        <dbReference type="EMBL" id="KGG81253.1"/>
    </source>
</evidence>
<dbReference type="GO" id="GO:0016740">
    <property type="term" value="F:transferase activity"/>
    <property type="evidence" value="ECO:0007669"/>
    <property type="project" value="UniProtKB-KW"/>
</dbReference>
<comment type="caution">
    <text evidence="1">The sequence shown here is derived from an EMBL/GenBank/DDBJ whole genome shotgun (WGS) entry which is preliminary data.</text>
</comment>
<accession>A0A096BKH5</accession>
<dbReference type="Proteomes" id="UP000029622">
    <property type="component" value="Unassembled WGS sequence"/>
</dbReference>
<name>A0A096BKH5_9FIRM</name>
<proteinExistence type="predicted"/>
<gene>
    <name evidence="1" type="ORF">Y919_01750</name>
</gene>
<organism evidence="1 2">
    <name type="scientific">Caloranaerobacter azorensis H53214</name>
    <dbReference type="NCBI Taxonomy" id="1156417"/>
    <lineage>
        <taxon>Bacteria</taxon>
        <taxon>Bacillati</taxon>
        <taxon>Bacillota</taxon>
        <taxon>Tissierellia</taxon>
        <taxon>Tissierellales</taxon>
        <taxon>Thermohalobacteraceae</taxon>
        <taxon>Caloranaerobacter</taxon>
    </lineage>
</organism>
<protein>
    <submittedName>
        <fullName evidence="1">Nucleotidyltransferase</fullName>
    </submittedName>
</protein>
<dbReference type="STRING" id="1156417.Y919_01750"/>
<evidence type="ECO:0000313" key="2">
    <source>
        <dbReference type="Proteomes" id="UP000029622"/>
    </source>
</evidence>
<dbReference type="AlphaFoldDB" id="A0A096BKH5"/>